<gene>
    <name evidence="2" type="ORF">ACFOND_05765</name>
</gene>
<evidence type="ECO:0000256" key="1">
    <source>
        <dbReference type="SAM" id="Phobius"/>
    </source>
</evidence>
<feature type="transmembrane region" description="Helical" evidence="1">
    <location>
        <begin position="54"/>
        <end position="72"/>
    </location>
</feature>
<keyword evidence="1" id="KW-0472">Membrane</keyword>
<reference evidence="3" key="1">
    <citation type="journal article" date="2019" name="Int. J. Syst. Evol. Microbiol.">
        <title>The Global Catalogue of Microorganisms (GCM) 10K type strain sequencing project: providing services to taxonomists for standard genome sequencing and annotation.</title>
        <authorList>
            <consortium name="The Broad Institute Genomics Platform"/>
            <consortium name="The Broad Institute Genome Sequencing Center for Infectious Disease"/>
            <person name="Wu L."/>
            <person name="Ma J."/>
        </authorList>
    </citation>
    <scope>NUCLEOTIDE SEQUENCE [LARGE SCALE GENOMIC DNA]</scope>
    <source>
        <strain evidence="3">CECT 8288</strain>
    </source>
</reference>
<comment type="caution">
    <text evidence="2">The sequence shown here is derived from an EMBL/GenBank/DDBJ whole genome shotgun (WGS) entry which is preliminary data.</text>
</comment>
<dbReference type="Proteomes" id="UP001595710">
    <property type="component" value="Unassembled WGS sequence"/>
</dbReference>
<keyword evidence="3" id="KW-1185">Reference proteome</keyword>
<evidence type="ECO:0000313" key="3">
    <source>
        <dbReference type="Proteomes" id="UP001595710"/>
    </source>
</evidence>
<sequence length="79" mass="9062">MESITLIDWYGYLGSLIIAVSLTMSDIKRLRWINMLGAGMFASYGFIISAWPVFALNGFIVLINIYHIYVLYRRPVPQS</sequence>
<name>A0ABV7WP99_9GAMM</name>
<accession>A0ABV7WP99</accession>
<keyword evidence="1" id="KW-1133">Transmembrane helix</keyword>
<evidence type="ECO:0000313" key="2">
    <source>
        <dbReference type="EMBL" id="MFC3701145.1"/>
    </source>
</evidence>
<proteinExistence type="predicted"/>
<protein>
    <submittedName>
        <fullName evidence="2">YgjV family protein</fullName>
    </submittedName>
</protein>
<organism evidence="2 3">
    <name type="scientific">Reinekea marina</name>
    <dbReference type="NCBI Taxonomy" id="1310421"/>
    <lineage>
        <taxon>Bacteria</taxon>
        <taxon>Pseudomonadati</taxon>
        <taxon>Pseudomonadota</taxon>
        <taxon>Gammaproteobacteria</taxon>
        <taxon>Oceanospirillales</taxon>
        <taxon>Saccharospirillaceae</taxon>
        <taxon>Reinekea</taxon>
    </lineage>
</organism>
<keyword evidence="1" id="KW-0812">Transmembrane</keyword>
<dbReference type="EMBL" id="JBHRYN010000008">
    <property type="protein sequence ID" value="MFC3701145.1"/>
    <property type="molecule type" value="Genomic_DNA"/>
</dbReference>
<feature type="transmembrane region" description="Helical" evidence="1">
    <location>
        <begin position="6"/>
        <end position="25"/>
    </location>
</feature>
<dbReference type="RefSeq" id="WP_215999864.1">
    <property type="nucleotide sequence ID" value="NZ_JAUFQI010000001.1"/>
</dbReference>